<organism evidence="1 2">
    <name type="scientific">Candidatus Nitrosotalea okcheonensis</name>
    <dbReference type="NCBI Taxonomy" id="1903276"/>
    <lineage>
        <taxon>Archaea</taxon>
        <taxon>Nitrososphaerota</taxon>
        <taxon>Nitrososphaeria</taxon>
        <taxon>Nitrosotaleales</taxon>
        <taxon>Nitrosotaleaceae</taxon>
        <taxon>Nitrosotalea</taxon>
    </lineage>
</organism>
<dbReference type="EMBL" id="LT841358">
    <property type="protein sequence ID" value="SMH70652.1"/>
    <property type="molecule type" value="Genomic_DNA"/>
</dbReference>
<protein>
    <submittedName>
        <fullName evidence="1">Uncharacterized protein</fullName>
    </submittedName>
</protein>
<dbReference type="AlphaFoldDB" id="A0A2H1FD02"/>
<dbReference type="Proteomes" id="UP000230607">
    <property type="component" value="Chromosome 1"/>
</dbReference>
<gene>
    <name evidence="1" type="ORF">NCS_10459</name>
</gene>
<keyword evidence="2" id="KW-1185">Reference proteome</keyword>
<accession>A0A2H1FD02</accession>
<name>A0A2H1FD02_9ARCH</name>
<evidence type="ECO:0000313" key="2">
    <source>
        <dbReference type="Proteomes" id="UP000230607"/>
    </source>
</evidence>
<sequence>MSFSYVSRIKVRFLESAWYEAKSIKEVAAPRYLLDGKVPRQYNPKIEFFSYKAMHETLDSSTT</sequence>
<evidence type="ECO:0000313" key="1">
    <source>
        <dbReference type="EMBL" id="SMH70652.1"/>
    </source>
</evidence>
<proteinExistence type="predicted"/>
<reference evidence="2" key="1">
    <citation type="submission" date="2017-03" db="EMBL/GenBank/DDBJ databases">
        <authorList>
            <person name="Herbold C."/>
        </authorList>
    </citation>
    <scope>NUCLEOTIDE SEQUENCE [LARGE SCALE GENOMIC DNA]</scope>
</reference>